<keyword evidence="3" id="KW-1185">Reference proteome</keyword>
<feature type="domain" description="Reverse transcriptase" evidence="1">
    <location>
        <begin position="344"/>
        <end position="577"/>
    </location>
</feature>
<gene>
    <name evidence="2" type="ORF">Tco_0771902</name>
</gene>
<accession>A0ABQ4ZJ12</accession>
<proteinExistence type="predicted"/>
<evidence type="ECO:0000313" key="2">
    <source>
        <dbReference type="EMBL" id="GJS89266.1"/>
    </source>
</evidence>
<dbReference type="PANTHER" id="PTHR48462">
    <property type="entry name" value="PROTEIN, PUTATIVE-RELATED"/>
    <property type="match status" value="1"/>
</dbReference>
<reference evidence="2" key="2">
    <citation type="submission" date="2022-01" db="EMBL/GenBank/DDBJ databases">
        <authorList>
            <person name="Yamashiro T."/>
            <person name="Shiraishi A."/>
            <person name="Satake H."/>
            <person name="Nakayama K."/>
        </authorList>
    </citation>
    <scope>NUCLEOTIDE SEQUENCE</scope>
</reference>
<reference evidence="2" key="1">
    <citation type="journal article" date="2022" name="Int. J. Mol. Sci.">
        <title>Draft Genome of Tanacetum Coccineum: Genomic Comparison of Closely Related Tanacetum-Family Plants.</title>
        <authorList>
            <person name="Yamashiro T."/>
            <person name="Shiraishi A."/>
            <person name="Nakayama K."/>
            <person name="Satake H."/>
        </authorList>
    </citation>
    <scope>NUCLEOTIDE SEQUENCE</scope>
</reference>
<evidence type="ECO:0000259" key="1">
    <source>
        <dbReference type="PROSITE" id="PS50878"/>
    </source>
</evidence>
<keyword evidence="2" id="KW-0808">Transferase</keyword>
<dbReference type="Proteomes" id="UP001151760">
    <property type="component" value="Unassembled WGS sequence"/>
</dbReference>
<dbReference type="Pfam" id="PF00078">
    <property type="entry name" value="RVT_1"/>
    <property type="match status" value="1"/>
</dbReference>
<organism evidence="2 3">
    <name type="scientific">Tanacetum coccineum</name>
    <dbReference type="NCBI Taxonomy" id="301880"/>
    <lineage>
        <taxon>Eukaryota</taxon>
        <taxon>Viridiplantae</taxon>
        <taxon>Streptophyta</taxon>
        <taxon>Embryophyta</taxon>
        <taxon>Tracheophyta</taxon>
        <taxon>Spermatophyta</taxon>
        <taxon>Magnoliopsida</taxon>
        <taxon>eudicotyledons</taxon>
        <taxon>Gunneridae</taxon>
        <taxon>Pentapetalae</taxon>
        <taxon>asterids</taxon>
        <taxon>campanulids</taxon>
        <taxon>Asterales</taxon>
        <taxon>Asteraceae</taxon>
        <taxon>Asteroideae</taxon>
        <taxon>Anthemideae</taxon>
        <taxon>Anthemidinae</taxon>
        <taxon>Tanacetum</taxon>
    </lineage>
</organism>
<dbReference type="EMBL" id="BQNB010011338">
    <property type="protein sequence ID" value="GJS89266.1"/>
    <property type="molecule type" value="Genomic_DNA"/>
</dbReference>
<protein>
    <submittedName>
        <fullName evidence="2">Reverse transcriptase domain-containing protein</fullName>
    </submittedName>
</protein>
<keyword evidence="2" id="KW-0695">RNA-directed DNA polymerase</keyword>
<comment type="caution">
    <text evidence="2">The sequence shown here is derived from an EMBL/GenBank/DDBJ whole genome shotgun (WGS) entry which is preliminary data.</text>
</comment>
<name>A0ABQ4ZJ12_9ASTR</name>
<dbReference type="SUPFAM" id="SSF56672">
    <property type="entry name" value="DNA/RNA polymerases"/>
    <property type="match status" value="1"/>
</dbReference>
<dbReference type="PROSITE" id="PS50878">
    <property type="entry name" value="RT_POL"/>
    <property type="match status" value="1"/>
</dbReference>
<sequence>MTLVKFHCPFAGLNGCRDGNGNGLTKNYLITHLRDRNFRGEAQAITKRTLLSDLVMFERTELTLKRMGLWLCGVCFITHTILTKCHHGNGFVPPPDNGDGEVRFVLYALTKPHVPSCSQPDLVEGLEPVEHDGFTLSLLDSLFSKGLRTVKSIPPRCWLGFSRVLKGALDKVICKPDDISCWEESITNAIRSWGVPGGCLQLVRETLAESASPMLDLVEEDIDLNEQNLKQCKRKICDGHYTAAVRVLSSSGVAPYNDDTLQELKAKHPFKSAPSLPDTPIDHHHLIASQDVVLDRIKSFPRGTSCGRDELCAQHLMDCLSGAAVAISDELISSITQVVNLFLEGRCHMMLGEYIASAPLTPLVKPGGGIRPIAVGTIWRRLVSKVSATMIGHSLDGYLDGLQFGVGVPGGGEAILHAVNRLVEERGDDVGLSMLLVDFQNAFNLVDRKVMLEEVRLRCPAISRWVEFCYSSPARLYYGGHSLWSCQGVQQGDPLGPLLFSLVLHPLICKIRDSFNLCLQAWYLDDGTIVGDTLVVGKVLELITEDGPRCGLHLNVDKTELFWPKEDPRSRLEGVFPPNISRPLHGVKLLGGPVSVDADFSSTLVMKRVSKTIRLLDEVAKINDPRSQLSFDTTLRSALKRIVTASGLGFGEWQWRLATLPFAFGGLGIYSAGDVLNYAFIASRLQSAALQTKLLLHIDFLSNPSEVAAPKLMKKMADIYFTRVTKDAESSFSLYPRQMALWQSQREERVPFFAISKLCLACSKVFTGDVYGDHVVSCAAVIGIKHRHNAVRDTLVDICFQTGISAGKEVDIGLGGGCVKALRPVDMLLYSWEGGLDVCVDLTGSSPLTQTGMSDFVPGRAVIDVAQCKRGKYMTKCADIGYGFLPFSFSSFGELEKDAVTLLKHVQKFSMAKDIGARAAIYIFNRISFSIAKGVGAQIVSRLPFNLL</sequence>
<dbReference type="InterPro" id="IPR043502">
    <property type="entry name" value="DNA/RNA_pol_sf"/>
</dbReference>
<dbReference type="GO" id="GO:0003964">
    <property type="term" value="F:RNA-directed DNA polymerase activity"/>
    <property type="evidence" value="ECO:0007669"/>
    <property type="project" value="UniProtKB-KW"/>
</dbReference>
<evidence type="ECO:0000313" key="3">
    <source>
        <dbReference type="Proteomes" id="UP001151760"/>
    </source>
</evidence>
<keyword evidence="2" id="KW-0548">Nucleotidyltransferase</keyword>
<dbReference type="InterPro" id="IPR000477">
    <property type="entry name" value="RT_dom"/>
</dbReference>
<dbReference type="PANTHER" id="PTHR48462:SF1">
    <property type="entry name" value="PROTEIN, PUTATIVE-RELATED"/>
    <property type="match status" value="1"/>
</dbReference>